<gene>
    <name evidence="2" type="ORF">PCASD_23648</name>
</gene>
<evidence type="ECO:0000313" key="2">
    <source>
        <dbReference type="EMBL" id="PLW05858.1"/>
    </source>
</evidence>
<reference evidence="2 3" key="1">
    <citation type="submission" date="2017-11" db="EMBL/GenBank/DDBJ databases">
        <title>De novo assembly and phasing of dikaryotic genomes from two isolates of Puccinia coronata f. sp. avenae, the causal agent of oat crown rust.</title>
        <authorList>
            <person name="Miller M.E."/>
            <person name="Zhang Y."/>
            <person name="Omidvar V."/>
            <person name="Sperschneider J."/>
            <person name="Schwessinger B."/>
            <person name="Raley C."/>
            <person name="Palmer J.M."/>
            <person name="Garnica D."/>
            <person name="Upadhyaya N."/>
            <person name="Rathjen J."/>
            <person name="Taylor J.M."/>
            <person name="Park R.F."/>
            <person name="Dodds P.N."/>
            <person name="Hirsch C.D."/>
            <person name="Kianian S.F."/>
            <person name="Figueroa M."/>
        </authorList>
    </citation>
    <scope>NUCLEOTIDE SEQUENCE [LARGE SCALE GENOMIC DNA]</scope>
    <source>
        <strain evidence="2">12SD80</strain>
    </source>
</reference>
<dbReference type="Proteomes" id="UP000235392">
    <property type="component" value="Unassembled WGS sequence"/>
</dbReference>
<comment type="caution">
    <text evidence="2">The sequence shown here is derived from an EMBL/GenBank/DDBJ whole genome shotgun (WGS) entry which is preliminary data.</text>
</comment>
<accession>A0A2N5RXX6</accession>
<sequence>MSIRTTSQMQAISLRCRPVHVGNADCQTTSFKTAPYASATTQPNNPTGRHNNRVYHPTTVEVISMAFSHSTQSLLLPDPPAPTLKFNPRPVQLPTTRLQRIDRPPTTTCNTASNEFITEDPATPPSDQRLPSLPDWHPLSKLMGHKPG</sequence>
<organism evidence="2 3">
    <name type="scientific">Puccinia coronata f. sp. avenae</name>
    <dbReference type="NCBI Taxonomy" id="200324"/>
    <lineage>
        <taxon>Eukaryota</taxon>
        <taxon>Fungi</taxon>
        <taxon>Dikarya</taxon>
        <taxon>Basidiomycota</taxon>
        <taxon>Pucciniomycotina</taxon>
        <taxon>Pucciniomycetes</taxon>
        <taxon>Pucciniales</taxon>
        <taxon>Pucciniaceae</taxon>
        <taxon>Puccinia</taxon>
    </lineage>
</organism>
<dbReference type="EMBL" id="PGCI01001285">
    <property type="protein sequence ID" value="PLW05858.1"/>
    <property type="molecule type" value="Genomic_DNA"/>
</dbReference>
<feature type="compositionally biased region" description="Polar residues" evidence="1">
    <location>
        <begin position="105"/>
        <end position="116"/>
    </location>
</feature>
<evidence type="ECO:0000313" key="3">
    <source>
        <dbReference type="Proteomes" id="UP000235392"/>
    </source>
</evidence>
<evidence type="ECO:0000256" key="1">
    <source>
        <dbReference type="SAM" id="MobiDB-lite"/>
    </source>
</evidence>
<name>A0A2N5RXX6_9BASI</name>
<dbReference type="AlphaFoldDB" id="A0A2N5RXX6"/>
<feature type="region of interest" description="Disordered" evidence="1">
    <location>
        <begin position="100"/>
        <end position="148"/>
    </location>
</feature>
<proteinExistence type="predicted"/>
<protein>
    <submittedName>
        <fullName evidence="2">Uncharacterized protein</fullName>
    </submittedName>
</protein>